<gene>
    <name evidence="1" type="ORF">CEUTPL_LOCUS1596</name>
</gene>
<keyword evidence="2" id="KW-1185">Reference proteome</keyword>
<reference evidence="1" key="1">
    <citation type="submission" date="2022-01" db="EMBL/GenBank/DDBJ databases">
        <authorList>
            <person name="King R."/>
        </authorList>
    </citation>
    <scope>NUCLEOTIDE SEQUENCE</scope>
</reference>
<evidence type="ECO:0000313" key="2">
    <source>
        <dbReference type="Proteomes" id="UP001152799"/>
    </source>
</evidence>
<dbReference type="EMBL" id="OU892277">
    <property type="protein sequence ID" value="CAG9760879.1"/>
    <property type="molecule type" value="Genomic_DNA"/>
</dbReference>
<sequence>MRTQGVCSNALLEMTDESDDQTNRAFVILVRVLRA</sequence>
<accession>A0A9N9MFT1</accession>
<evidence type="ECO:0000313" key="1">
    <source>
        <dbReference type="EMBL" id="CAG9760879.1"/>
    </source>
</evidence>
<protein>
    <submittedName>
        <fullName evidence="1">Uncharacterized protein</fullName>
    </submittedName>
</protein>
<organism evidence="1 2">
    <name type="scientific">Ceutorhynchus assimilis</name>
    <name type="common">cabbage seed weevil</name>
    <dbReference type="NCBI Taxonomy" id="467358"/>
    <lineage>
        <taxon>Eukaryota</taxon>
        <taxon>Metazoa</taxon>
        <taxon>Ecdysozoa</taxon>
        <taxon>Arthropoda</taxon>
        <taxon>Hexapoda</taxon>
        <taxon>Insecta</taxon>
        <taxon>Pterygota</taxon>
        <taxon>Neoptera</taxon>
        <taxon>Endopterygota</taxon>
        <taxon>Coleoptera</taxon>
        <taxon>Polyphaga</taxon>
        <taxon>Cucujiformia</taxon>
        <taxon>Curculionidae</taxon>
        <taxon>Ceutorhynchinae</taxon>
        <taxon>Ceutorhynchus</taxon>
    </lineage>
</organism>
<proteinExistence type="predicted"/>
<dbReference type="Proteomes" id="UP001152799">
    <property type="component" value="Chromosome 1"/>
</dbReference>
<dbReference type="AlphaFoldDB" id="A0A9N9MFT1"/>
<name>A0A9N9MFT1_9CUCU</name>